<feature type="compositionally biased region" description="Basic and acidic residues" evidence="1">
    <location>
        <begin position="406"/>
        <end position="415"/>
    </location>
</feature>
<keyword evidence="3" id="KW-1185">Reference proteome</keyword>
<organism evidence="2 3">
    <name type="scientific">Exidia glandulosa HHB12029</name>
    <dbReference type="NCBI Taxonomy" id="1314781"/>
    <lineage>
        <taxon>Eukaryota</taxon>
        <taxon>Fungi</taxon>
        <taxon>Dikarya</taxon>
        <taxon>Basidiomycota</taxon>
        <taxon>Agaricomycotina</taxon>
        <taxon>Agaricomycetes</taxon>
        <taxon>Auriculariales</taxon>
        <taxon>Exidiaceae</taxon>
        <taxon>Exidia</taxon>
    </lineage>
</organism>
<proteinExistence type="predicted"/>
<feature type="region of interest" description="Disordered" evidence="1">
    <location>
        <begin position="272"/>
        <end position="431"/>
    </location>
</feature>
<dbReference type="EMBL" id="KV425882">
    <property type="protein sequence ID" value="KZW03927.1"/>
    <property type="molecule type" value="Genomic_DNA"/>
</dbReference>
<dbReference type="Proteomes" id="UP000077266">
    <property type="component" value="Unassembled WGS sequence"/>
</dbReference>
<sequence length="474" mass="50227">MQSNSNSRASLLSGLRTGGVRSASQPSIVPHTAAVGGSFNVPRFASFSQPQFPDDEADELADMINYNMSLNGNHRMMHQQPVTASAADGVGNRFQQQQQQAFMRQMAAQRNPMNGMAANMELQMMQMELMKLQAIQQAQQVQQYQAELMAQAQREQQQQQHRAQNPNQIQRGAPGRRGSAYNEPATAGPTNVSFDLRGPTQNGRSNLPDPYGAHDEMQVPMTAALGGKFGSRPVLSALNPNASVFTLRTDNDEPPTPKTATAMAHGRTTVISGGTSLGAAASSAPPPTPTAAMPTKSDSASSWRRGGTPNGAAERSTARSPSIKLTPPASNDSAPSPLRSRPSPLRFGEQGLAGAPRVDVESGTESDADSYTSDLAQYTAASASDQERDSSPSTPPSAGSSAGSLTREEASKRLYEGLGMGKPTTTQVPPVHVPVRVLSKVLRQPSGPPASVDELGPLNFARRLQQLAAVNSDF</sequence>
<name>A0A165QQ80_EXIGL</name>
<dbReference type="OrthoDB" id="4092340at2759"/>
<feature type="compositionally biased region" description="Low complexity" evidence="1">
    <location>
        <begin position="272"/>
        <end position="283"/>
    </location>
</feature>
<dbReference type="AlphaFoldDB" id="A0A165QQ80"/>
<reference evidence="2 3" key="1">
    <citation type="journal article" date="2016" name="Mol. Biol. Evol.">
        <title>Comparative Genomics of Early-Diverging Mushroom-Forming Fungi Provides Insights into the Origins of Lignocellulose Decay Capabilities.</title>
        <authorList>
            <person name="Nagy L.G."/>
            <person name="Riley R."/>
            <person name="Tritt A."/>
            <person name="Adam C."/>
            <person name="Daum C."/>
            <person name="Floudas D."/>
            <person name="Sun H."/>
            <person name="Yadav J.S."/>
            <person name="Pangilinan J."/>
            <person name="Larsson K.H."/>
            <person name="Matsuura K."/>
            <person name="Barry K."/>
            <person name="Labutti K."/>
            <person name="Kuo R."/>
            <person name="Ohm R.A."/>
            <person name="Bhattacharya S.S."/>
            <person name="Shirouzu T."/>
            <person name="Yoshinaga Y."/>
            <person name="Martin F.M."/>
            <person name="Grigoriev I.V."/>
            <person name="Hibbett D.S."/>
        </authorList>
    </citation>
    <scope>NUCLEOTIDE SEQUENCE [LARGE SCALE GENOMIC DNA]</scope>
    <source>
        <strain evidence="2 3">HHB12029</strain>
    </source>
</reference>
<dbReference type="InParanoid" id="A0A165QQ80"/>
<evidence type="ECO:0000256" key="1">
    <source>
        <dbReference type="SAM" id="MobiDB-lite"/>
    </source>
</evidence>
<feature type="region of interest" description="Disordered" evidence="1">
    <location>
        <begin position="152"/>
        <end position="214"/>
    </location>
</feature>
<protein>
    <submittedName>
        <fullName evidence="2">Uncharacterized protein</fullName>
    </submittedName>
</protein>
<feature type="region of interest" description="Disordered" evidence="1">
    <location>
        <begin position="246"/>
        <end position="265"/>
    </location>
</feature>
<accession>A0A165QQ80</accession>
<feature type="compositionally biased region" description="Polar residues" evidence="1">
    <location>
        <begin position="369"/>
        <end position="384"/>
    </location>
</feature>
<feature type="compositionally biased region" description="Low complexity" evidence="1">
    <location>
        <begin position="335"/>
        <end position="346"/>
    </location>
</feature>
<gene>
    <name evidence="2" type="ORF">EXIGLDRAFT_758239</name>
</gene>
<evidence type="ECO:0000313" key="3">
    <source>
        <dbReference type="Proteomes" id="UP000077266"/>
    </source>
</evidence>
<feature type="compositionally biased region" description="Low complexity" evidence="1">
    <location>
        <begin position="152"/>
        <end position="170"/>
    </location>
</feature>
<evidence type="ECO:0000313" key="2">
    <source>
        <dbReference type="EMBL" id="KZW03927.1"/>
    </source>
</evidence>
<feature type="compositionally biased region" description="Polar residues" evidence="1">
    <location>
        <begin position="188"/>
        <end position="205"/>
    </location>
</feature>